<dbReference type="PANTHER" id="PTHR32125">
    <property type="entry name" value="2-C-METHYL-D-ERYTHRITOL 4-PHOSPHATE CYTIDYLYLTRANSFERASE, CHLOROPLASTIC"/>
    <property type="match status" value="1"/>
</dbReference>
<dbReference type="PROSITE" id="PS01295">
    <property type="entry name" value="ISPD"/>
    <property type="match status" value="1"/>
</dbReference>
<dbReference type="PANTHER" id="PTHR32125:SF4">
    <property type="entry name" value="2-C-METHYL-D-ERYTHRITOL 4-PHOSPHATE CYTIDYLYLTRANSFERASE, CHLOROPLASTIC"/>
    <property type="match status" value="1"/>
</dbReference>
<dbReference type="SUPFAM" id="SSF53448">
    <property type="entry name" value="Nucleotide-diphospho-sugar transferases"/>
    <property type="match status" value="1"/>
</dbReference>
<dbReference type="HAMAP" id="MF_00108">
    <property type="entry name" value="IspD"/>
    <property type="match status" value="1"/>
</dbReference>
<keyword evidence="5 7" id="KW-0548">Nucleotidyltransferase</keyword>
<dbReference type="InterPro" id="IPR018294">
    <property type="entry name" value="ISPD_synthase_CS"/>
</dbReference>
<reference evidence="8" key="1">
    <citation type="journal article" date="2022" name="Genome Biol. Evol.">
        <title>A New Gene Family Diagnostic for Intracellular Biomineralization of Amorphous Ca Carbonates by Cyanobacteria.</title>
        <authorList>
            <person name="Benzerara K."/>
            <person name="Duprat E."/>
            <person name="Bitard-Feildel T."/>
            <person name="Caumes G."/>
            <person name="Cassier-Chauvat C."/>
            <person name="Chauvat F."/>
            <person name="Dezi M."/>
            <person name="Diop S.I."/>
            <person name="Gaschignard G."/>
            <person name="Gorgen S."/>
            <person name="Gugger M."/>
            <person name="Lopez-Garcia P."/>
            <person name="Millet M."/>
            <person name="Skouri-Panet F."/>
            <person name="Moreira D."/>
            <person name="Callebaut I."/>
        </authorList>
    </citation>
    <scope>NUCLEOTIDE SEQUENCE</scope>
    <source>
        <strain evidence="8">G9</strain>
    </source>
</reference>
<evidence type="ECO:0000256" key="7">
    <source>
        <dbReference type="HAMAP-Rule" id="MF_00108"/>
    </source>
</evidence>
<evidence type="ECO:0000256" key="1">
    <source>
        <dbReference type="ARBA" id="ARBA00001282"/>
    </source>
</evidence>
<dbReference type="InterPro" id="IPR029044">
    <property type="entry name" value="Nucleotide-diphossugar_trans"/>
</dbReference>
<evidence type="ECO:0000256" key="6">
    <source>
        <dbReference type="ARBA" id="ARBA00023229"/>
    </source>
</evidence>
<gene>
    <name evidence="7 8" type="primary">ispD</name>
    <name evidence="8" type="ORF">L3556_04535</name>
</gene>
<keyword evidence="6 7" id="KW-0414">Isoprene biosynthesis</keyword>
<dbReference type="Pfam" id="PF01128">
    <property type="entry name" value="IspD"/>
    <property type="match status" value="1"/>
</dbReference>
<dbReference type="CDD" id="cd02516">
    <property type="entry name" value="CDP-ME_synthetase"/>
    <property type="match status" value="1"/>
</dbReference>
<dbReference type="InterPro" id="IPR050088">
    <property type="entry name" value="IspD/TarI_cytidylyltransf_bact"/>
</dbReference>
<evidence type="ECO:0000256" key="2">
    <source>
        <dbReference type="ARBA" id="ARBA00004787"/>
    </source>
</evidence>
<evidence type="ECO:0000313" key="8">
    <source>
        <dbReference type="EMBL" id="MDG2990206.1"/>
    </source>
</evidence>
<name>A0ABT6EWR5_9SYNE</name>
<dbReference type="InterPro" id="IPR034683">
    <property type="entry name" value="IspD/TarI"/>
</dbReference>
<feature type="site" description="Transition state stabilizer" evidence="7">
    <location>
        <position position="13"/>
    </location>
</feature>
<reference evidence="8" key="2">
    <citation type="submission" date="2022-01" db="EMBL/GenBank/DDBJ databases">
        <authorList>
            <person name="Zivanovic Y."/>
            <person name="Moreira D."/>
            <person name="Lopez-Garcia P."/>
        </authorList>
    </citation>
    <scope>NUCLEOTIDE SEQUENCE</scope>
    <source>
        <strain evidence="8">G9</strain>
    </source>
</reference>
<dbReference type="EC" id="2.7.7.60" evidence="7"/>
<evidence type="ECO:0000313" key="9">
    <source>
        <dbReference type="Proteomes" id="UP001154265"/>
    </source>
</evidence>
<comment type="pathway">
    <text evidence="2 7">Isoprenoid biosynthesis; isopentenyl diphosphate biosynthesis via DXP pathway; isopentenyl diphosphate from 1-deoxy-D-xylulose 5-phosphate: step 2/6.</text>
</comment>
<comment type="caution">
    <text evidence="8">The sequence shown here is derived from an EMBL/GenBank/DDBJ whole genome shotgun (WGS) entry which is preliminary data.</text>
</comment>
<comment type="similarity">
    <text evidence="3 7">Belongs to the IspD/TarI cytidylyltransferase family. IspD subfamily.</text>
</comment>
<dbReference type="Gene3D" id="3.90.550.10">
    <property type="entry name" value="Spore Coat Polysaccharide Biosynthesis Protein SpsA, Chain A"/>
    <property type="match status" value="1"/>
</dbReference>
<organism evidence="8 9">
    <name type="scientific">Candidatus Synechococcus calcipolaris G9</name>
    <dbReference type="NCBI Taxonomy" id="1497997"/>
    <lineage>
        <taxon>Bacteria</taxon>
        <taxon>Bacillati</taxon>
        <taxon>Cyanobacteriota</taxon>
        <taxon>Cyanophyceae</taxon>
        <taxon>Synechococcales</taxon>
        <taxon>Synechococcaceae</taxon>
        <taxon>Synechococcus</taxon>
    </lineage>
</organism>
<dbReference type="NCBIfam" id="TIGR00453">
    <property type="entry name" value="ispD"/>
    <property type="match status" value="1"/>
</dbReference>
<dbReference type="InterPro" id="IPR001228">
    <property type="entry name" value="IspD"/>
</dbReference>
<dbReference type="RefSeq" id="WP_277866121.1">
    <property type="nucleotide sequence ID" value="NZ_JAKKUT010000002.1"/>
</dbReference>
<keyword evidence="9" id="KW-1185">Reference proteome</keyword>
<sequence length="228" mass="24820">MHLLIPAAGMGKRMGSDCNKLRLQALGRPLLAWTILAAQAAQEISWIGIIGQQIDFPTWQEVIPQLQLTKPVEFIAGGATRQESVHNGLKALPADADRVLIHDGARCLATPELLDRCAQALNNDAGLIAAVPVKDTIKIVNQGGLVAGTPDRATLWAAQTPQGFPVHKLKECHGIAQEHHWQVTDDAALFERFELPVHIVPGEDTNLKITTPADLEIAELILRQRYPA</sequence>
<dbReference type="Proteomes" id="UP001154265">
    <property type="component" value="Unassembled WGS sequence"/>
</dbReference>
<dbReference type="EMBL" id="JAKKUT010000002">
    <property type="protein sequence ID" value="MDG2990206.1"/>
    <property type="molecule type" value="Genomic_DNA"/>
</dbReference>
<comment type="catalytic activity">
    <reaction evidence="1 7">
        <text>2-C-methyl-D-erythritol 4-phosphate + CTP + H(+) = 4-CDP-2-C-methyl-D-erythritol + diphosphate</text>
        <dbReference type="Rhea" id="RHEA:13429"/>
        <dbReference type="ChEBI" id="CHEBI:15378"/>
        <dbReference type="ChEBI" id="CHEBI:33019"/>
        <dbReference type="ChEBI" id="CHEBI:37563"/>
        <dbReference type="ChEBI" id="CHEBI:57823"/>
        <dbReference type="ChEBI" id="CHEBI:58262"/>
        <dbReference type="EC" id="2.7.7.60"/>
    </reaction>
</comment>
<comment type="function">
    <text evidence="7">Catalyzes the formation of 4-diphosphocytidyl-2-C-methyl-D-erythritol from CTP and 2-C-methyl-D-erythritol 4-phosphate (MEP).</text>
</comment>
<keyword evidence="4 7" id="KW-0808">Transferase</keyword>
<proteinExistence type="inferred from homology"/>
<feature type="site" description="Positions MEP for the nucleophilic attack" evidence="7">
    <location>
        <position position="208"/>
    </location>
</feature>
<evidence type="ECO:0000256" key="4">
    <source>
        <dbReference type="ARBA" id="ARBA00022679"/>
    </source>
</evidence>
<dbReference type="GO" id="GO:0050518">
    <property type="term" value="F:2-C-methyl-D-erythritol 4-phosphate cytidylyltransferase activity"/>
    <property type="evidence" value="ECO:0007669"/>
    <property type="project" value="UniProtKB-EC"/>
</dbReference>
<protein>
    <recommendedName>
        <fullName evidence="7">2-C-methyl-D-erythritol 4-phosphate cytidylyltransferase</fullName>
        <ecNumber evidence="7">2.7.7.60</ecNumber>
    </recommendedName>
    <alternativeName>
        <fullName evidence="7">4-diphosphocytidyl-2C-methyl-D-erythritol synthase</fullName>
    </alternativeName>
    <alternativeName>
        <fullName evidence="7">MEP cytidylyltransferase</fullName>
        <shortName evidence="7">MCT</shortName>
    </alternativeName>
</protein>
<accession>A0ABT6EWR5</accession>
<feature type="site" description="Positions MEP for the nucleophilic attack" evidence="7">
    <location>
        <position position="152"/>
    </location>
</feature>
<feature type="site" description="Transition state stabilizer" evidence="7">
    <location>
        <position position="20"/>
    </location>
</feature>
<evidence type="ECO:0000256" key="3">
    <source>
        <dbReference type="ARBA" id="ARBA00009789"/>
    </source>
</evidence>
<evidence type="ECO:0000256" key="5">
    <source>
        <dbReference type="ARBA" id="ARBA00022695"/>
    </source>
</evidence>